<dbReference type="OrthoDB" id="277063at2"/>
<sequence>MSCRPEDVRALALLLPETVEGAHQGHPDFRVGGRIYATLWPDEDRVVVRLTPDAQAALCAAEPEAAEPVPGHWGVRGWTRLELWALDEETLRAALLAAWRNAAPPGLVARYAGLAVDP</sequence>
<protein>
    <recommendedName>
        <fullName evidence="3">MmcQ/YjbR family DNA-binding protein</fullName>
    </recommendedName>
</protein>
<dbReference type="RefSeq" id="WP_142585302.1">
    <property type="nucleotide sequence ID" value="NZ_CABFPH010000103.1"/>
</dbReference>
<keyword evidence="2" id="KW-1185">Reference proteome</keyword>
<reference evidence="1 2" key="1">
    <citation type="submission" date="2019-06" db="EMBL/GenBank/DDBJ databases">
        <authorList>
            <person name="Rodrigo-Torres L."/>
            <person name="Arahal R. D."/>
            <person name="Lucena T."/>
        </authorList>
    </citation>
    <scope>NUCLEOTIDE SEQUENCE [LARGE SCALE GENOMIC DNA]</scope>
    <source>
        <strain evidence="1 2">SB0023/3</strain>
    </source>
</reference>
<dbReference type="Pfam" id="PF04237">
    <property type="entry name" value="YjbR"/>
    <property type="match status" value="1"/>
</dbReference>
<dbReference type="SUPFAM" id="SSF142906">
    <property type="entry name" value="YjbR-like"/>
    <property type="match status" value="1"/>
</dbReference>
<dbReference type="Gene3D" id="3.90.1150.30">
    <property type="match status" value="1"/>
</dbReference>
<name>A0A509EIX6_9HYPH</name>
<organism evidence="1 2">
    <name type="scientific">Methylobacterium symbioticum</name>
    <dbReference type="NCBI Taxonomy" id="2584084"/>
    <lineage>
        <taxon>Bacteria</taxon>
        <taxon>Pseudomonadati</taxon>
        <taxon>Pseudomonadota</taxon>
        <taxon>Alphaproteobacteria</taxon>
        <taxon>Hyphomicrobiales</taxon>
        <taxon>Methylobacteriaceae</taxon>
        <taxon>Methylobacterium</taxon>
    </lineage>
</organism>
<proteinExistence type="predicted"/>
<dbReference type="InterPro" id="IPR058532">
    <property type="entry name" value="YjbR/MT2646/Rv2570-like"/>
</dbReference>
<evidence type="ECO:0008006" key="3">
    <source>
        <dbReference type="Google" id="ProtNLM"/>
    </source>
</evidence>
<dbReference type="EMBL" id="CABFPH010000103">
    <property type="protein sequence ID" value="VUD74121.1"/>
    <property type="molecule type" value="Genomic_DNA"/>
</dbReference>
<evidence type="ECO:0000313" key="2">
    <source>
        <dbReference type="Proteomes" id="UP000410984"/>
    </source>
</evidence>
<accession>A0A509EIX6</accession>
<dbReference type="InterPro" id="IPR038056">
    <property type="entry name" value="YjbR-like_sf"/>
</dbReference>
<dbReference type="Proteomes" id="UP000410984">
    <property type="component" value="Unassembled WGS sequence"/>
</dbReference>
<gene>
    <name evidence="1" type="ORF">MET9862_04746</name>
</gene>
<evidence type="ECO:0000313" key="1">
    <source>
        <dbReference type="EMBL" id="VUD74121.1"/>
    </source>
</evidence>
<dbReference type="AlphaFoldDB" id="A0A509EIX6"/>